<evidence type="ECO:0000313" key="3">
    <source>
        <dbReference type="Proteomes" id="UP000887159"/>
    </source>
</evidence>
<sequence length="132" mass="14230">MFAPRQVCPTQSKSSTSTIQPEPTSTASQSPQTPSNLSLEKPDLFSQLRDPEVIPIPHLKSPGEIMDIILYLDNIKASGTDGIKSIALKAFPLNAITNLNSGRSSLVVKVSVTLHVKSVESSNVLPLVWCFS</sequence>
<keyword evidence="3" id="KW-1185">Reference proteome</keyword>
<gene>
    <name evidence="2" type="ORF">TNCV_4973561</name>
</gene>
<protein>
    <submittedName>
        <fullName evidence="2">Uncharacterized protein</fullName>
    </submittedName>
</protein>
<name>A0A8X6SP07_TRICX</name>
<proteinExistence type="predicted"/>
<reference evidence="2" key="1">
    <citation type="submission" date="2020-08" db="EMBL/GenBank/DDBJ databases">
        <title>Multicomponent nature underlies the extraordinary mechanical properties of spider dragline silk.</title>
        <authorList>
            <person name="Kono N."/>
            <person name="Nakamura H."/>
            <person name="Mori M."/>
            <person name="Yoshida Y."/>
            <person name="Ohtoshi R."/>
            <person name="Malay A.D."/>
            <person name="Moran D.A.P."/>
            <person name="Tomita M."/>
            <person name="Numata K."/>
            <person name="Arakawa K."/>
        </authorList>
    </citation>
    <scope>NUCLEOTIDE SEQUENCE</scope>
</reference>
<comment type="caution">
    <text evidence="2">The sequence shown here is derived from an EMBL/GenBank/DDBJ whole genome shotgun (WGS) entry which is preliminary data.</text>
</comment>
<dbReference type="Proteomes" id="UP000887159">
    <property type="component" value="Unassembled WGS sequence"/>
</dbReference>
<evidence type="ECO:0000313" key="2">
    <source>
        <dbReference type="EMBL" id="GFY11856.1"/>
    </source>
</evidence>
<feature type="compositionally biased region" description="Polar residues" evidence="1">
    <location>
        <begin position="8"/>
        <end position="19"/>
    </location>
</feature>
<organism evidence="2 3">
    <name type="scientific">Trichonephila clavipes</name>
    <name type="common">Golden silk orbweaver</name>
    <name type="synonym">Nephila clavipes</name>
    <dbReference type="NCBI Taxonomy" id="2585209"/>
    <lineage>
        <taxon>Eukaryota</taxon>
        <taxon>Metazoa</taxon>
        <taxon>Ecdysozoa</taxon>
        <taxon>Arthropoda</taxon>
        <taxon>Chelicerata</taxon>
        <taxon>Arachnida</taxon>
        <taxon>Araneae</taxon>
        <taxon>Araneomorphae</taxon>
        <taxon>Entelegynae</taxon>
        <taxon>Araneoidea</taxon>
        <taxon>Nephilidae</taxon>
        <taxon>Trichonephila</taxon>
    </lineage>
</organism>
<dbReference type="AlphaFoldDB" id="A0A8X6SP07"/>
<feature type="region of interest" description="Disordered" evidence="1">
    <location>
        <begin position="1"/>
        <end position="41"/>
    </location>
</feature>
<accession>A0A8X6SP07</accession>
<evidence type="ECO:0000256" key="1">
    <source>
        <dbReference type="SAM" id="MobiDB-lite"/>
    </source>
</evidence>
<feature type="compositionally biased region" description="Low complexity" evidence="1">
    <location>
        <begin position="20"/>
        <end position="35"/>
    </location>
</feature>
<dbReference type="EMBL" id="BMAU01021309">
    <property type="protein sequence ID" value="GFY11856.1"/>
    <property type="molecule type" value="Genomic_DNA"/>
</dbReference>